<dbReference type="InterPro" id="IPR027417">
    <property type="entry name" value="P-loop_NTPase"/>
</dbReference>
<dbReference type="Proteomes" id="UP000572268">
    <property type="component" value="Unassembled WGS sequence"/>
</dbReference>
<accession>A0A7J6MQU7</accession>
<evidence type="ECO:0000256" key="2">
    <source>
        <dbReference type="ARBA" id="ARBA00022840"/>
    </source>
</evidence>
<dbReference type="PANTHER" id="PTHR47972:SF28">
    <property type="entry name" value="KINESIN-LIKE PROTEIN KLP-3"/>
    <property type="match status" value="1"/>
</dbReference>
<evidence type="ECO:0000256" key="3">
    <source>
        <dbReference type="PROSITE-ProRule" id="PRU00283"/>
    </source>
</evidence>
<keyword evidence="3 4" id="KW-0505">Motor protein</keyword>
<feature type="binding site" evidence="3">
    <location>
        <begin position="275"/>
        <end position="282"/>
    </location>
    <ligand>
        <name>ATP</name>
        <dbReference type="ChEBI" id="CHEBI:30616"/>
    </ligand>
</feature>
<dbReference type="InterPro" id="IPR019821">
    <property type="entry name" value="Kinesin_motor_CS"/>
</dbReference>
<dbReference type="PROSITE" id="PS50067">
    <property type="entry name" value="KINESIN_MOTOR_2"/>
    <property type="match status" value="1"/>
</dbReference>
<evidence type="ECO:0000313" key="7">
    <source>
        <dbReference type="EMBL" id="KAF4673945.1"/>
    </source>
</evidence>
<keyword evidence="5" id="KW-0175">Coiled coil</keyword>
<comment type="similarity">
    <text evidence="3 4">Belongs to the TRAFAC class myosin-kinesin ATPase superfamily. Kinesin family.</text>
</comment>
<dbReference type="GO" id="GO:0007018">
    <property type="term" value="P:microtubule-based movement"/>
    <property type="evidence" value="ECO:0007669"/>
    <property type="project" value="InterPro"/>
</dbReference>
<name>A0A7J6MQU7_PEROL</name>
<dbReference type="InterPro" id="IPR001752">
    <property type="entry name" value="Kinesin_motor_dom"/>
</dbReference>
<feature type="coiled-coil region" evidence="5">
    <location>
        <begin position="170"/>
        <end position="197"/>
    </location>
</feature>
<dbReference type="GO" id="GO:0003777">
    <property type="term" value="F:microtubule motor activity"/>
    <property type="evidence" value="ECO:0007669"/>
    <property type="project" value="InterPro"/>
</dbReference>
<keyword evidence="4" id="KW-0493">Microtubule</keyword>
<evidence type="ECO:0000256" key="1">
    <source>
        <dbReference type="ARBA" id="ARBA00022741"/>
    </source>
</evidence>
<dbReference type="GO" id="GO:0005874">
    <property type="term" value="C:microtubule"/>
    <property type="evidence" value="ECO:0007669"/>
    <property type="project" value="UniProtKB-KW"/>
</dbReference>
<keyword evidence="1 3" id="KW-0547">Nucleotide-binding</keyword>
<proteinExistence type="inferred from homology"/>
<keyword evidence="2 3" id="KW-0067">ATP-binding</keyword>
<dbReference type="EMBL" id="JABANN010000039">
    <property type="protein sequence ID" value="KAF4673945.1"/>
    <property type="molecule type" value="Genomic_DNA"/>
</dbReference>
<dbReference type="Gene3D" id="3.40.850.10">
    <property type="entry name" value="Kinesin motor domain"/>
    <property type="match status" value="1"/>
</dbReference>
<dbReference type="PRINTS" id="PR00380">
    <property type="entry name" value="KINESINHEAVY"/>
</dbReference>
<dbReference type="Pfam" id="PF00225">
    <property type="entry name" value="Kinesin"/>
    <property type="match status" value="1"/>
</dbReference>
<dbReference type="PANTHER" id="PTHR47972">
    <property type="entry name" value="KINESIN-LIKE PROTEIN KLP-3"/>
    <property type="match status" value="1"/>
</dbReference>
<gene>
    <name evidence="7" type="primary">KAC1</name>
    <name evidence="7" type="ORF">FOL46_006138</name>
</gene>
<sequence length="546" mass="60539">MPPAPQSAVSRDQLLAELGFSGGSAFADLVNEDPELLLASGAEPSAILEHYRALEKRLRSREEVIEKLRADNGCLRKEVGLLREIVSQRQTLAQLKRKEGWMKKCLSWYGRESNTQLPKELAQMPPLKNDDLSSHSAEELKSLVTSELGKSYALLKERTKRMESTVDDRVQRLLDKLAEETKKRRELHNKVQELRGNIRVFVRPLLEKERGEGRCIEFPEVDSVQVLNQELQTAKKWEFDKVFTDQADQADVFSELHPLITSALDGYNICIFAYGQTGSGKTHTMQGTSDELGMYQRAFKELFKVVGNGTEAGTSVCQGIDARRGAWSYRLTASVMEIYNEEIRDLLKEKSSGNVAKPKVQLTSSDGVPVSDVPGLTWLPVLSPDDVHSILARGWEARAVGSTNVNEQSSRSHLIVSLKAEIVTPGRDRLTSKINLVDLAGSERLRKSGAVGQRQKEAVAINKSLSALGDVISARVTKNLHVPYRNSVLTSILSESLGGDSKTVMLLQINPASNSYDESSNSLTFGSRVSAVEMKIVDPRKKMMSS</sequence>
<evidence type="ECO:0000256" key="4">
    <source>
        <dbReference type="RuleBase" id="RU000394"/>
    </source>
</evidence>
<protein>
    <recommendedName>
        <fullName evidence="4">Kinesin-like protein</fullName>
    </recommendedName>
</protein>
<dbReference type="AlphaFoldDB" id="A0A7J6MQU7"/>
<dbReference type="GO" id="GO:0005524">
    <property type="term" value="F:ATP binding"/>
    <property type="evidence" value="ECO:0007669"/>
    <property type="project" value="UniProtKB-UniRule"/>
</dbReference>
<feature type="domain" description="Kinesin motor" evidence="6">
    <location>
        <begin position="197"/>
        <end position="532"/>
    </location>
</feature>
<dbReference type="InterPro" id="IPR027640">
    <property type="entry name" value="Kinesin-like_fam"/>
</dbReference>
<dbReference type="SUPFAM" id="SSF52540">
    <property type="entry name" value="P-loop containing nucleoside triphosphate hydrolases"/>
    <property type="match status" value="1"/>
</dbReference>
<dbReference type="SMART" id="SM00129">
    <property type="entry name" value="KISc"/>
    <property type="match status" value="1"/>
</dbReference>
<organism evidence="7 8">
    <name type="scientific">Perkinsus olseni</name>
    <name type="common">Perkinsus atlanticus</name>
    <dbReference type="NCBI Taxonomy" id="32597"/>
    <lineage>
        <taxon>Eukaryota</taxon>
        <taxon>Sar</taxon>
        <taxon>Alveolata</taxon>
        <taxon>Perkinsozoa</taxon>
        <taxon>Perkinsea</taxon>
        <taxon>Perkinsida</taxon>
        <taxon>Perkinsidae</taxon>
        <taxon>Perkinsus</taxon>
    </lineage>
</organism>
<dbReference type="GO" id="GO:0008017">
    <property type="term" value="F:microtubule binding"/>
    <property type="evidence" value="ECO:0007669"/>
    <property type="project" value="InterPro"/>
</dbReference>
<evidence type="ECO:0000259" key="6">
    <source>
        <dbReference type="PROSITE" id="PS50067"/>
    </source>
</evidence>
<evidence type="ECO:0000256" key="5">
    <source>
        <dbReference type="SAM" id="Coils"/>
    </source>
</evidence>
<reference evidence="7 8" key="1">
    <citation type="submission" date="2020-04" db="EMBL/GenBank/DDBJ databases">
        <title>Perkinsus olseni comparative genomics.</title>
        <authorList>
            <person name="Bogema D.R."/>
        </authorList>
    </citation>
    <scope>NUCLEOTIDE SEQUENCE [LARGE SCALE GENOMIC DNA]</scope>
    <source>
        <strain evidence="7">ATCC PRA-31</strain>
    </source>
</reference>
<dbReference type="InterPro" id="IPR036961">
    <property type="entry name" value="Kinesin_motor_dom_sf"/>
</dbReference>
<comment type="caution">
    <text evidence="7">The sequence shown here is derived from an EMBL/GenBank/DDBJ whole genome shotgun (WGS) entry which is preliminary data.</text>
</comment>
<dbReference type="PROSITE" id="PS00411">
    <property type="entry name" value="KINESIN_MOTOR_1"/>
    <property type="match status" value="1"/>
</dbReference>
<evidence type="ECO:0000313" key="8">
    <source>
        <dbReference type="Proteomes" id="UP000572268"/>
    </source>
</evidence>